<protein>
    <submittedName>
        <fullName evidence="2">YtxH domain-containing protein</fullName>
    </submittedName>
</protein>
<dbReference type="Pfam" id="PF12732">
    <property type="entry name" value="YtxH"/>
    <property type="match status" value="1"/>
</dbReference>
<keyword evidence="1" id="KW-0472">Membrane</keyword>
<gene>
    <name evidence="2" type="ORF">ACFQ1Q_02875</name>
</gene>
<dbReference type="EMBL" id="JBHTJL010000009">
    <property type="protein sequence ID" value="MFD1062176.1"/>
    <property type="molecule type" value="Genomic_DNA"/>
</dbReference>
<dbReference type="InterPro" id="IPR024623">
    <property type="entry name" value="YtxH"/>
</dbReference>
<reference evidence="3" key="1">
    <citation type="journal article" date="2019" name="Int. J. Syst. Evol. Microbiol.">
        <title>The Global Catalogue of Microorganisms (GCM) 10K type strain sequencing project: providing services to taxonomists for standard genome sequencing and annotation.</title>
        <authorList>
            <consortium name="The Broad Institute Genomics Platform"/>
            <consortium name="The Broad Institute Genome Sequencing Center for Infectious Disease"/>
            <person name="Wu L."/>
            <person name="Ma J."/>
        </authorList>
    </citation>
    <scope>NUCLEOTIDE SEQUENCE [LARGE SCALE GENOMIC DNA]</scope>
    <source>
        <strain evidence="3">CCUG 62215</strain>
    </source>
</reference>
<proteinExistence type="predicted"/>
<feature type="transmembrane region" description="Helical" evidence="1">
    <location>
        <begin position="6"/>
        <end position="25"/>
    </location>
</feature>
<dbReference type="SUPFAM" id="SSF58113">
    <property type="entry name" value="Apolipoprotein A-I"/>
    <property type="match status" value="1"/>
</dbReference>
<evidence type="ECO:0000256" key="1">
    <source>
        <dbReference type="SAM" id="Phobius"/>
    </source>
</evidence>
<dbReference type="Proteomes" id="UP001597013">
    <property type="component" value="Unassembled WGS sequence"/>
</dbReference>
<keyword evidence="1" id="KW-0812">Transmembrane</keyword>
<evidence type="ECO:0000313" key="3">
    <source>
        <dbReference type="Proteomes" id="UP001597013"/>
    </source>
</evidence>
<organism evidence="2 3">
    <name type="scientific">Winogradskyella litorisediminis</name>
    <dbReference type="NCBI Taxonomy" id="1156618"/>
    <lineage>
        <taxon>Bacteria</taxon>
        <taxon>Pseudomonadati</taxon>
        <taxon>Bacteroidota</taxon>
        <taxon>Flavobacteriia</taxon>
        <taxon>Flavobacteriales</taxon>
        <taxon>Flavobacteriaceae</taxon>
        <taxon>Winogradskyella</taxon>
    </lineage>
</organism>
<keyword evidence="3" id="KW-1185">Reference proteome</keyword>
<dbReference type="RefSeq" id="WP_386127793.1">
    <property type="nucleotide sequence ID" value="NZ_JBHTJL010000009.1"/>
</dbReference>
<accession>A0ABW3N3R3</accession>
<evidence type="ECO:0000313" key="2">
    <source>
        <dbReference type="EMBL" id="MFD1062176.1"/>
    </source>
</evidence>
<keyword evidence="1" id="KW-1133">Transmembrane helix</keyword>
<comment type="caution">
    <text evidence="2">The sequence shown here is derived from an EMBL/GenBank/DDBJ whole genome shotgun (WGS) entry which is preliminary data.</text>
</comment>
<sequence>MSQNSNILGVLLGTAVGVGIGMLFAPDKGSETRKRIAENANAAKDTILTEADKLKSNVAVGAENLRNKVADTVATKKASLDSQLDTIVTDASYKADDIITSLERRLKILKAKNKNLQSK</sequence>
<dbReference type="Gene3D" id="1.20.120.20">
    <property type="entry name" value="Apolipoprotein"/>
    <property type="match status" value="1"/>
</dbReference>
<name>A0ABW3N3R3_9FLAO</name>